<evidence type="ECO:0000313" key="2">
    <source>
        <dbReference type="EMBL" id="VAW79432.1"/>
    </source>
</evidence>
<protein>
    <submittedName>
        <fullName evidence="2">Protein serine/threonine phosphatase PrpC, regulation of stationary phase</fullName>
    </submittedName>
</protein>
<proteinExistence type="predicted"/>
<dbReference type="SMART" id="SM00331">
    <property type="entry name" value="PP2C_SIG"/>
    <property type="match status" value="1"/>
</dbReference>
<dbReference type="EMBL" id="UOFN01000111">
    <property type="protein sequence ID" value="VAW79432.1"/>
    <property type="molecule type" value="Genomic_DNA"/>
</dbReference>
<dbReference type="InterPro" id="IPR001932">
    <property type="entry name" value="PPM-type_phosphatase-like_dom"/>
</dbReference>
<dbReference type="CDD" id="cd00143">
    <property type="entry name" value="PP2Cc"/>
    <property type="match status" value="1"/>
</dbReference>
<dbReference type="AlphaFoldDB" id="A0A3B0YVS2"/>
<feature type="domain" description="PPM-type phosphatase" evidence="1">
    <location>
        <begin position="11"/>
        <end position="242"/>
    </location>
</feature>
<gene>
    <name evidence="2" type="ORF">MNBD_GAMMA15-1789</name>
</gene>
<dbReference type="PANTHER" id="PTHR47992">
    <property type="entry name" value="PROTEIN PHOSPHATASE"/>
    <property type="match status" value="1"/>
</dbReference>
<dbReference type="SUPFAM" id="SSF81606">
    <property type="entry name" value="PP2C-like"/>
    <property type="match status" value="1"/>
</dbReference>
<dbReference type="InterPro" id="IPR015655">
    <property type="entry name" value="PP2C"/>
</dbReference>
<sequence length="246" mass="27103">MTDRETFQWISAGITDVGKVRKINEDAFTDRPDNGLWVVADGMGGHAAGDFASQAIVESLNQVGQHERLSLFIDEVEDRLLKVNQALIDEAASREESTTIGSTVVALIALEKHCACLWAGDSRAYRLRGGQMTPVSQDHSQVEELIEQGMLLREDAESHPAANVITRAVGADEQLFVDVELVELQDGDRFLLCSDGLFKEVSEPEIAEHMQRGSSQELCHDLIELALERGSRDNVTVVAVDFNKVQ</sequence>
<dbReference type="InterPro" id="IPR036457">
    <property type="entry name" value="PPM-type-like_dom_sf"/>
</dbReference>
<dbReference type="Pfam" id="PF13672">
    <property type="entry name" value="PP2C_2"/>
    <property type="match status" value="1"/>
</dbReference>
<organism evidence="2">
    <name type="scientific">hydrothermal vent metagenome</name>
    <dbReference type="NCBI Taxonomy" id="652676"/>
    <lineage>
        <taxon>unclassified sequences</taxon>
        <taxon>metagenomes</taxon>
        <taxon>ecological metagenomes</taxon>
    </lineage>
</organism>
<dbReference type="GO" id="GO:0004722">
    <property type="term" value="F:protein serine/threonine phosphatase activity"/>
    <property type="evidence" value="ECO:0007669"/>
    <property type="project" value="InterPro"/>
</dbReference>
<dbReference type="PROSITE" id="PS51746">
    <property type="entry name" value="PPM_2"/>
    <property type="match status" value="1"/>
</dbReference>
<evidence type="ECO:0000259" key="1">
    <source>
        <dbReference type="PROSITE" id="PS51746"/>
    </source>
</evidence>
<reference evidence="2" key="1">
    <citation type="submission" date="2018-06" db="EMBL/GenBank/DDBJ databases">
        <authorList>
            <person name="Zhirakovskaya E."/>
        </authorList>
    </citation>
    <scope>NUCLEOTIDE SEQUENCE</scope>
</reference>
<dbReference type="Gene3D" id="3.60.40.10">
    <property type="entry name" value="PPM-type phosphatase domain"/>
    <property type="match status" value="1"/>
</dbReference>
<name>A0A3B0YVS2_9ZZZZ</name>
<dbReference type="SMART" id="SM00332">
    <property type="entry name" value="PP2Cc"/>
    <property type="match status" value="1"/>
</dbReference>
<accession>A0A3B0YVS2</accession>